<keyword evidence="1" id="KW-0378">Hydrolase</keyword>
<dbReference type="EC" id="3.6.1.23" evidence="1"/>
<organism evidence="1">
    <name type="scientific">hydrothermal vent metagenome</name>
    <dbReference type="NCBI Taxonomy" id="652676"/>
    <lineage>
        <taxon>unclassified sequences</taxon>
        <taxon>metagenomes</taxon>
        <taxon>ecological metagenomes</taxon>
    </lineage>
</organism>
<sequence>MNLIYQMLTLQQELNDSTNGKNWEEGITKNGKEIDWRRCIFMESAELIDSYPWKHWKSIDAKADIDNARIEVVDIWHFVMSLALEDYKINLRGDIGFLAKRVEKLENYPLFVDNQTINPNYKDTILNIEDMIKAIFTHKSLDEIIDKFMVVAIDVGLNLDSIYKLYVGKNILNVFRQNNGYKDGTYVKIWNGREDNEVMSEILNSNDIKPKELYDKLIIEYNKL</sequence>
<dbReference type="SUPFAM" id="SSF101386">
    <property type="entry name" value="all-alpha NTP pyrophosphatases"/>
    <property type="match status" value="1"/>
</dbReference>
<proteinExistence type="predicted"/>
<protein>
    <submittedName>
        <fullName evidence="1">Dimeric dUTPase</fullName>
        <ecNumber evidence="1">3.6.1.23</ecNumber>
    </submittedName>
</protein>
<gene>
    <name evidence="1" type="ORF">MNB_SV-15-933</name>
</gene>
<dbReference type="Pfam" id="PF08761">
    <property type="entry name" value="dUTPase_2"/>
    <property type="match status" value="1"/>
</dbReference>
<dbReference type="Gene3D" id="1.10.4010.10">
    <property type="entry name" value="Type II deoxyuridine triphosphatase"/>
    <property type="match status" value="1"/>
</dbReference>
<reference evidence="1" key="1">
    <citation type="submission" date="2016-10" db="EMBL/GenBank/DDBJ databases">
        <authorList>
            <person name="de Groot N.N."/>
        </authorList>
    </citation>
    <scope>NUCLEOTIDE SEQUENCE</scope>
</reference>
<dbReference type="GO" id="GO:0004170">
    <property type="term" value="F:dUTP diphosphatase activity"/>
    <property type="evidence" value="ECO:0007669"/>
    <property type="project" value="UniProtKB-EC"/>
</dbReference>
<dbReference type="AlphaFoldDB" id="A0A1W1EKK1"/>
<dbReference type="EMBL" id="FRYL01000038">
    <property type="protein sequence ID" value="SHO81367.1"/>
    <property type="molecule type" value="Genomic_DNA"/>
</dbReference>
<accession>A0A1W1EKK1</accession>
<name>A0A1W1EKK1_9ZZZZ</name>
<dbReference type="InterPro" id="IPR014871">
    <property type="entry name" value="dUTPase/dCTP_pyrophosphatase"/>
</dbReference>
<dbReference type="CDD" id="cd11527">
    <property type="entry name" value="NTP-PPase_dUTPase"/>
    <property type="match status" value="1"/>
</dbReference>
<evidence type="ECO:0000313" key="1">
    <source>
        <dbReference type="EMBL" id="SHO81367.1"/>
    </source>
</evidence>